<gene>
    <name evidence="2" type="ORF">ACFQFD_04190</name>
    <name evidence="3" type="ORF">ACFQFD_19070</name>
    <name evidence="4" type="ORF">ACFQFD_19445</name>
    <name evidence="5" type="ORF">ACFQFD_19730</name>
</gene>
<evidence type="ECO:0000313" key="4">
    <source>
        <dbReference type="EMBL" id="MFC6788075.1"/>
    </source>
</evidence>
<protein>
    <submittedName>
        <fullName evidence="4">HalOD1 output domain-containing protein</fullName>
    </submittedName>
</protein>
<name>A0ABD5TKP7_9EURY</name>
<dbReference type="GeneID" id="81208218"/>
<proteinExistence type="predicted"/>
<reference evidence="4" key="1">
    <citation type="journal article" date="2014" name="Int. J. Syst. Evol. Microbiol.">
        <title>Complete genome sequence of Corynebacterium casei LMG S-19264T (=DSM 44701T), isolated from a smear-ripened cheese.</title>
        <authorList>
            <consortium name="US DOE Joint Genome Institute (JGI-PGF)"/>
            <person name="Walter F."/>
            <person name="Albersmeier A."/>
            <person name="Kalinowski J."/>
            <person name="Ruckert C."/>
        </authorList>
    </citation>
    <scope>NUCLEOTIDE SEQUENCE [LARGE SCALE GENOMIC DNA]</scope>
    <source>
        <strain evidence="4">NBRC 112888</strain>
    </source>
</reference>
<feature type="domain" description="Halobacterial output" evidence="1">
    <location>
        <begin position="14"/>
        <end position="84"/>
    </location>
</feature>
<accession>A0ABD5TKP7</accession>
<evidence type="ECO:0000313" key="6">
    <source>
        <dbReference type="Proteomes" id="UP001596443"/>
    </source>
</evidence>
<reference evidence="6" key="2">
    <citation type="journal article" date="2019" name="Int. J. Syst. Evol. Microbiol.">
        <title>The Global Catalogue of Microorganisms (GCM) 10K type strain sequencing project: providing services to taxonomists for standard genome sequencing and annotation.</title>
        <authorList>
            <consortium name="The Broad Institute Genomics Platform"/>
            <consortium name="The Broad Institute Genome Sequencing Center for Infectious Disease"/>
            <person name="Wu L."/>
            <person name="Ma J."/>
        </authorList>
    </citation>
    <scope>NUCLEOTIDE SEQUENCE [LARGE SCALE GENOMIC DNA]</scope>
    <source>
        <strain evidence="6">SYNS20</strain>
    </source>
</reference>
<dbReference type="EMBL" id="JBHSWX010000014">
    <property type="protein sequence ID" value="MFC6788075.1"/>
    <property type="molecule type" value="Genomic_DNA"/>
</dbReference>
<dbReference type="Proteomes" id="UP001596443">
    <property type="component" value="Unassembled WGS sequence"/>
</dbReference>
<dbReference type="EMBL" id="JBHSWX010000013">
    <property type="protein sequence ID" value="MFC6788020.1"/>
    <property type="molecule type" value="Genomic_DNA"/>
</dbReference>
<reference evidence="4" key="3">
    <citation type="submission" date="2024-09" db="EMBL/GenBank/DDBJ databases">
        <authorList>
            <person name="Sun Q."/>
        </authorList>
    </citation>
    <scope>NUCLEOTIDE SEQUENCE</scope>
    <source>
        <strain evidence="4">NBRC 112888</strain>
    </source>
</reference>
<evidence type="ECO:0000313" key="2">
    <source>
        <dbReference type="EMBL" id="MFC6785202.1"/>
    </source>
</evidence>
<sequence length="95" mass="10755">MAQRKRIKYKPAENEDLSVAVVEALSKAKGRDITEEGCVLYDSINPDALDSMFREDGDEDTIKLELTTHDALVILWGNGKVTIEVQDFEEDPNYH</sequence>
<comment type="caution">
    <text evidence="4">The sequence shown here is derived from an EMBL/GenBank/DDBJ whole genome shotgun (WGS) entry which is preliminary data.</text>
</comment>
<organism evidence="4 6">
    <name type="scientific">Halobaculum halobium</name>
    <dbReference type="NCBI Taxonomy" id="3032281"/>
    <lineage>
        <taxon>Archaea</taxon>
        <taxon>Methanobacteriati</taxon>
        <taxon>Methanobacteriota</taxon>
        <taxon>Stenosarchaea group</taxon>
        <taxon>Halobacteria</taxon>
        <taxon>Halobacteriales</taxon>
        <taxon>Haloferacaceae</taxon>
        <taxon>Halobaculum</taxon>
    </lineage>
</organism>
<evidence type="ECO:0000259" key="1">
    <source>
        <dbReference type="Pfam" id="PF18545"/>
    </source>
</evidence>
<keyword evidence="6" id="KW-1185">Reference proteome</keyword>
<evidence type="ECO:0000313" key="5">
    <source>
        <dbReference type="EMBL" id="MFC6788117.1"/>
    </source>
</evidence>
<dbReference type="EMBL" id="JBHSWX010000015">
    <property type="protein sequence ID" value="MFC6788117.1"/>
    <property type="molecule type" value="Genomic_DNA"/>
</dbReference>
<dbReference type="AlphaFoldDB" id="A0ABD5TKP7"/>
<dbReference type="EMBL" id="JBHSWX010000012">
    <property type="protein sequence ID" value="MFC6785202.1"/>
    <property type="molecule type" value="Genomic_DNA"/>
</dbReference>
<evidence type="ECO:0000313" key="3">
    <source>
        <dbReference type="EMBL" id="MFC6788020.1"/>
    </source>
</evidence>
<dbReference type="InterPro" id="IPR040624">
    <property type="entry name" value="HalOD1"/>
</dbReference>
<dbReference type="Pfam" id="PF18545">
    <property type="entry name" value="HalOD1"/>
    <property type="match status" value="1"/>
</dbReference>
<dbReference type="RefSeq" id="WP_284062065.1">
    <property type="nucleotide sequence ID" value="NZ_CP126158.1"/>
</dbReference>